<feature type="transmembrane region" description="Helical" evidence="2">
    <location>
        <begin position="135"/>
        <end position="156"/>
    </location>
</feature>
<feature type="region of interest" description="Disordered" evidence="1">
    <location>
        <begin position="553"/>
        <end position="578"/>
    </location>
</feature>
<gene>
    <name evidence="3" type="ORF">A7U60_g7908</name>
</gene>
<feature type="region of interest" description="Disordered" evidence="1">
    <location>
        <begin position="419"/>
        <end position="479"/>
    </location>
</feature>
<evidence type="ECO:0000256" key="2">
    <source>
        <dbReference type="SAM" id="Phobius"/>
    </source>
</evidence>
<evidence type="ECO:0000313" key="4">
    <source>
        <dbReference type="Proteomes" id="UP000757232"/>
    </source>
</evidence>
<dbReference type="Proteomes" id="UP000757232">
    <property type="component" value="Unassembled WGS sequence"/>
</dbReference>
<feature type="compositionally biased region" description="Basic and acidic residues" evidence="1">
    <location>
        <begin position="432"/>
        <end position="448"/>
    </location>
</feature>
<keyword evidence="2" id="KW-0472">Membrane</keyword>
<feature type="region of interest" description="Disordered" evidence="1">
    <location>
        <begin position="598"/>
        <end position="620"/>
    </location>
</feature>
<feature type="compositionally biased region" description="Basic residues" evidence="1">
    <location>
        <begin position="419"/>
        <end position="431"/>
    </location>
</feature>
<feature type="transmembrane region" description="Helical" evidence="2">
    <location>
        <begin position="111"/>
        <end position="128"/>
    </location>
</feature>
<proteinExistence type="predicted"/>
<accession>A0A9Q5HS59</accession>
<keyword evidence="2" id="KW-0812">Transmembrane</keyword>
<sequence length="671" mass="73185">MIVQLTSILEGPTSLLLAYSLPLLLLSVLLAFSGTFLTLDRTRTFAPRSEAIKSFPGAFEEKSRSTSKWAFRLEGGVGGLVVGFIFGLHTVTFLTLLILNKTASNPLSPTAFFLTWFFSVLLTTALGGRWRIAALVFLGLSGGIALSLGLSIIIHPSLSSRVVLTSVITPLTALIVVIPSMLPLLSQSNLAHWTARISSSCSGAFSATMAVALLTRSPLSYSWANIWERLWVANGSGWGSARERGFDALFCVLWASGAVTDWASRRWIGEDPEEKWDAYLAEYSATLPNSRDRAGQFSPQESLWKRVLQALHLLPYSAASPHEIIFPGDKDFSSKADYSSILGSLADTKPVGHLSREDLQRSVSPNTYSWEPFPPAYGAGVLRKGKSHRKGGFKHVPEGHMQNSESSVFDLGRQPMHLQKTKSARVKHRWHRLAENERRPRVEFRPKEGFSSGSDSESSTDDDLLKKPIGPKKVSPLTRVNSEASTVTLSGTTAYMSSSSGHSDNKHATHELNVDSEKARLIKLKSSFGGVSRAATPIKAPEYSDVEEDVTTAYAGSGNRDRYDTPGRRNTLASPAGAVPMTPSLITALGRIAKAQADAHGPHHDRGLLPIPPVTRQDSPGAQREHVTIAMDSRDEITGLPIIEGDQQSTSEDKAKWDTFWNEIQVRATEA</sequence>
<comment type="caution">
    <text evidence="3">The sequence shown here is derived from an EMBL/GenBank/DDBJ whole genome shotgun (WGS) entry which is preliminary data.</text>
</comment>
<evidence type="ECO:0000313" key="3">
    <source>
        <dbReference type="EMBL" id="OCB84954.1"/>
    </source>
</evidence>
<feature type="transmembrane region" description="Helical" evidence="2">
    <location>
        <begin position="16"/>
        <end position="39"/>
    </location>
</feature>
<dbReference type="OrthoDB" id="3364886at2759"/>
<feature type="transmembrane region" description="Helical" evidence="2">
    <location>
        <begin position="197"/>
        <end position="215"/>
    </location>
</feature>
<organism evidence="3 4">
    <name type="scientific">Sanghuangporus baumii</name>
    <name type="common">Phellinus baumii</name>
    <dbReference type="NCBI Taxonomy" id="108892"/>
    <lineage>
        <taxon>Eukaryota</taxon>
        <taxon>Fungi</taxon>
        <taxon>Dikarya</taxon>
        <taxon>Basidiomycota</taxon>
        <taxon>Agaricomycotina</taxon>
        <taxon>Agaricomycetes</taxon>
        <taxon>Hymenochaetales</taxon>
        <taxon>Hymenochaetaceae</taxon>
        <taxon>Sanghuangporus</taxon>
    </lineage>
</organism>
<keyword evidence="4" id="KW-1185">Reference proteome</keyword>
<feature type="transmembrane region" description="Helical" evidence="2">
    <location>
        <begin position="77"/>
        <end position="99"/>
    </location>
</feature>
<feature type="transmembrane region" description="Helical" evidence="2">
    <location>
        <begin position="162"/>
        <end position="185"/>
    </location>
</feature>
<name>A0A9Q5HS59_SANBA</name>
<protein>
    <submittedName>
        <fullName evidence="3">Uncharacterized protein</fullName>
    </submittedName>
</protein>
<feature type="region of interest" description="Disordered" evidence="1">
    <location>
        <begin position="633"/>
        <end position="656"/>
    </location>
</feature>
<keyword evidence="2" id="KW-1133">Transmembrane helix</keyword>
<reference evidence="3" key="1">
    <citation type="submission" date="2016-06" db="EMBL/GenBank/DDBJ databases">
        <title>Draft Genome sequence of the fungus Inonotus baumii.</title>
        <authorList>
            <person name="Zhu H."/>
            <person name="Lin W."/>
        </authorList>
    </citation>
    <scope>NUCLEOTIDE SEQUENCE</scope>
    <source>
        <strain evidence="3">821</strain>
    </source>
</reference>
<evidence type="ECO:0000256" key="1">
    <source>
        <dbReference type="SAM" id="MobiDB-lite"/>
    </source>
</evidence>
<dbReference type="EMBL" id="LNZH02000212">
    <property type="protein sequence ID" value="OCB84954.1"/>
    <property type="molecule type" value="Genomic_DNA"/>
</dbReference>
<dbReference type="AlphaFoldDB" id="A0A9Q5HS59"/>